<dbReference type="AlphaFoldDB" id="A0A3M8RQC9"/>
<evidence type="ECO:0000256" key="1">
    <source>
        <dbReference type="SAM" id="MobiDB-lite"/>
    </source>
</evidence>
<dbReference type="OrthoDB" id="9787898at2"/>
<dbReference type="SUPFAM" id="SSF55681">
    <property type="entry name" value="Class II aaRS and biotin synthetases"/>
    <property type="match status" value="1"/>
</dbReference>
<accession>A0A3M8RQC9</accession>
<dbReference type="PANTHER" id="PTHR43679">
    <property type="entry name" value="OCTANOYLTRANSFERASE LIPM-RELATED"/>
    <property type="match status" value="1"/>
</dbReference>
<dbReference type="InterPro" id="IPR050664">
    <property type="entry name" value="Octanoyltrans_LipM/LipL"/>
</dbReference>
<dbReference type="RefSeq" id="WP_123101684.1">
    <property type="nucleotide sequence ID" value="NZ_CP127527.1"/>
</dbReference>
<dbReference type="Gene3D" id="3.30.930.10">
    <property type="entry name" value="Bira Bifunctional Protein, Domain 2"/>
    <property type="match status" value="1"/>
</dbReference>
<dbReference type="InterPro" id="IPR004143">
    <property type="entry name" value="BPL_LPL_catalytic"/>
</dbReference>
<proteinExistence type="predicted"/>
<dbReference type="PROSITE" id="PS51733">
    <property type="entry name" value="BPL_LPL_CATALYTIC"/>
    <property type="match status" value="1"/>
</dbReference>
<protein>
    <submittedName>
        <fullName evidence="3">DUF116 domain-containing protein</fullName>
    </submittedName>
</protein>
<comment type="caution">
    <text evidence="3">The sequence shown here is derived from an EMBL/GenBank/DDBJ whole genome shotgun (WGS) entry which is preliminary data.</text>
</comment>
<evidence type="ECO:0000259" key="2">
    <source>
        <dbReference type="PROSITE" id="PS51733"/>
    </source>
</evidence>
<dbReference type="Pfam" id="PF21948">
    <property type="entry name" value="LplA-B_cat"/>
    <property type="match status" value="1"/>
</dbReference>
<reference evidence="3" key="1">
    <citation type="submission" date="2018-10" db="EMBL/GenBank/DDBJ databases">
        <title>Acidithiobacillus sulfuriphilus sp. nov.: an extremely acidophilic sulfur-oxidizing chemolithotroph isolated from a neutral pH environment.</title>
        <authorList>
            <person name="Falagan C."/>
            <person name="Moya-Beltran A."/>
            <person name="Quatrini R."/>
            <person name="Johnson D.B."/>
        </authorList>
    </citation>
    <scope>NUCLEOTIDE SEQUENCE [LARGE SCALE GENOMIC DNA]</scope>
    <source>
        <strain evidence="3">CJ-2</strain>
    </source>
</reference>
<dbReference type="EMBL" id="RIZI01000103">
    <property type="protein sequence ID" value="RNF70465.1"/>
    <property type="molecule type" value="Genomic_DNA"/>
</dbReference>
<organism evidence="3">
    <name type="scientific">Acidithiobacillus sulfuriphilus</name>
    <dbReference type="NCBI Taxonomy" id="1867749"/>
    <lineage>
        <taxon>Bacteria</taxon>
        <taxon>Pseudomonadati</taxon>
        <taxon>Pseudomonadota</taxon>
        <taxon>Acidithiobacillia</taxon>
        <taxon>Acidithiobacillales</taxon>
        <taxon>Acidithiobacillaceae</taxon>
        <taxon>Acidithiobacillus</taxon>
    </lineage>
</organism>
<feature type="domain" description="BPL/LPL catalytic" evidence="2">
    <location>
        <begin position="30"/>
        <end position="217"/>
    </location>
</feature>
<name>A0A3M8RQC9_9PROT</name>
<dbReference type="PANTHER" id="PTHR43679:SF2">
    <property type="entry name" value="OCTANOYL-[GCVH]:PROTEIN N-OCTANOYLTRANSFERASE"/>
    <property type="match status" value="1"/>
</dbReference>
<gene>
    <name evidence="3" type="ORF">EC580_01880</name>
</gene>
<dbReference type="InterPro" id="IPR002829">
    <property type="entry name" value="DUF116"/>
</dbReference>
<dbReference type="InterPro" id="IPR045864">
    <property type="entry name" value="aa-tRNA-synth_II/BPL/LPL"/>
</dbReference>
<dbReference type="Pfam" id="PF01976">
    <property type="entry name" value="DUF116"/>
    <property type="match status" value="1"/>
</dbReference>
<sequence length="543" mass="58713">MNGLIWGDSGLGDGWANLALDREQEGRTRGGGAPLLRFYACTPTASLGAYEDEAHALRPEYCRVQGIPIVRRRSGGGALYLDPGQICWTLTVPATEPSLGPWLARLGDGVCCGLTAQGVVARFRAPNDIELDGHKAGSLFLGVEDGVLLAQGTLFGSLDVETMLKVLRVPKEKLTTEGFRSAAGHFAVLPPLGENGAPGGRQEALAEALGAALGVPWRRRVPWPEPACHAVTATPKAEGRESYSTFVKTAGGVLVGYLRLDDRGCVASLRLHGNVQMRPHGLFTQLQDWLQGASEAELPPRLSAFFSGRLWELLHFSPDDLLTLLRRLFERRRQAAAMALPAEAVNTIMVHDPEGRRDTFSILEAAEAVLVPYCAKPAWCKWRHRDGCSECGRCAVGDAYRLARERGLQVVTVHNFEHLEETLGRLRAGGAGAYLGMCCNNFFLKREYAFRAAGMPAVLLDISGSNCYDLGQEQRAYAGTFHAEATLNGPVLEKVMQFVPRRPGTPALTIPRAAGTRRRDALGEEVGGESGGCADGDVRHQLP</sequence>
<feature type="region of interest" description="Disordered" evidence="1">
    <location>
        <begin position="514"/>
        <end position="543"/>
    </location>
</feature>
<evidence type="ECO:0000313" key="3">
    <source>
        <dbReference type="EMBL" id="RNF70465.1"/>
    </source>
</evidence>